<gene>
    <name evidence="2" type="ORF">RUM44_006673</name>
</gene>
<evidence type="ECO:0000313" key="3">
    <source>
        <dbReference type="Proteomes" id="UP001359485"/>
    </source>
</evidence>
<keyword evidence="3" id="KW-1185">Reference proteome</keyword>
<organism evidence="2 3">
    <name type="scientific">Polyplax serrata</name>
    <name type="common">Common mouse louse</name>
    <dbReference type="NCBI Taxonomy" id="468196"/>
    <lineage>
        <taxon>Eukaryota</taxon>
        <taxon>Metazoa</taxon>
        <taxon>Ecdysozoa</taxon>
        <taxon>Arthropoda</taxon>
        <taxon>Hexapoda</taxon>
        <taxon>Insecta</taxon>
        <taxon>Pterygota</taxon>
        <taxon>Neoptera</taxon>
        <taxon>Paraneoptera</taxon>
        <taxon>Psocodea</taxon>
        <taxon>Troctomorpha</taxon>
        <taxon>Phthiraptera</taxon>
        <taxon>Anoplura</taxon>
        <taxon>Polyplacidae</taxon>
        <taxon>Polyplax</taxon>
    </lineage>
</organism>
<name>A0ABR1AIZ7_POLSC</name>
<dbReference type="EMBL" id="JAWJWF010000048">
    <property type="protein sequence ID" value="KAK6620272.1"/>
    <property type="molecule type" value="Genomic_DNA"/>
</dbReference>
<accession>A0ABR1AIZ7</accession>
<sequence>MERGTRKADKKGKRLGLLRDDFHSVKSPTMPVRVYISARKNDKKKPPREEHKEKQENEGGGTKVKNVVDQVTFCQSTDCPLPPPRRAFSTTYVNPIILMMFIFESELVLAIQLGRTRYA</sequence>
<dbReference type="Proteomes" id="UP001359485">
    <property type="component" value="Unassembled WGS sequence"/>
</dbReference>
<comment type="caution">
    <text evidence="2">The sequence shown here is derived from an EMBL/GenBank/DDBJ whole genome shotgun (WGS) entry which is preliminary data.</text>
</comment>
<feature type="region of interest" description="Disordered" evidence="1">
    <location>
        <begin position="1"/>
        <end position="64"/>
    </location>
</feature>
<reference evidence="2 3" key="1">
    <citation type="submission" date="2023-09" db="EMBL/GenBank/DDBJ databases">
        <title>Genomes of two closely related lineages of the louse Polyplax serrata with different host specificities.</title>
        <authorList>
            <person name="Martinu J."/>
            <person name="Tarabai H."/>
            <person name="Stefka J."/>
            <person name="Hypsa V."/>
        </authorList>
    </citation>
    <scope>NUCLEOTIDE SEQUENCE [LARGE SCALE GENOMIC DNA]</scope>
    <source>
        <strain evidence="2">98ZLc_SE</strain>
    </source>
</reference>
<proteinExistence type="predicted"/>
<evidence type="ECO:0000313" key="2">
    <source>
        <dbReference type="EMBL" id="KAK6620272.1"/>
    </source>
</evidence>
<evidence type="ECO:0000256" key="1">
    <source>
        <dbReference type="SAM" id="MobiDB-lite"/>
    </source>
</evidence>
<protein>
    <submittedName>
        <fullName evidence="2">Uncharacterized protein</fullName>
    </submittedName>
</protein>
<feature type="compositionally biased region" description="Basic and acidic residues" evidence="1">
    <location>
        <begin position="47"/>
        <end position="57"/>
    </location>
</feature>